<dbReference type="AlphaFoldDB" id="H2YY66"/>
<dbReference type="Proteomes" id="UP000007875">
    <property type="component" value="Unassembled WGS sequence"/>
</dbReference>
<keyword evidence="3" id="KW-0732">Signal</keyword>
<organism evidence="6 7">
    <name type="scientific">Ciona savignyi</name>
    <name type="common">Pacific transparent sea squirt</name>
    <dbReference type="NCBI Taxonomy" id="51511"/>
    <lineage>
        <taxon>Eukaryota</taxon>
        <taxon>Metazoa</taxon>
        <taxon>Chordata</taxon>
        <taxon>Tunicata</taxon>
        <taxon>Ascidiacea</taxon>
        <taxon>Phlebobranchia</taxon>
        <taxon>Cionidae</taxon>
        <taxon>Ciona</taxon>
    </lineage>
</organism>
<sequence>MGKSVHTENCWTGTPCVQQVRARWTNWENWSRCPHVRCGVRGNNQNRRRRCQGGSPGQQGCNGPDFEVRDCASSSCIPAGWFNWGSWGSCSLRKRERNCNGGIPEKNNNCQGSAFEYSNCESPSPNRLQWSRWSDFAESCGPTLRMIMRLCSGSGCPGEN</sequence>
<dbReference type="Gene3D" id="2.20.100.10">
    <property type="entry name" value="Thrombospondin type-1 (TSP1) repeat"/>
    <property type="match status" value="1"/>
</dbReference>
<reference evidence="7" key="1">
    <citation type="submission" date="2003-08" db="EMBL/GenBank/DDBJ databases">
        <authorList>
            <person name="Birren B."/>
            <person name="Nusbaum C."/>
            <person name="Abebe A."/>
            <person name="Abouelleil A."/>
            <person name="Adekoya E."/>
            <person name="Ait-zahra M."/>
            <person name="Allen N."/>
            <person name="Allen T."/>
            <person name="An P."/>
            <person name="Anderson M."/>
            <person name="Anderson S."/>
            <person name="Arachchi H."/>
            <person name="Armbruster J."/>
            <person name="Bachantsang P."/>
            <person name="Baldwin J."/>
            <person name="Barry A."/>
            <person name="Bayul T."/>
            <person name="Blitshsteyn B."/>
            <person name="Bloom T."/>
            <person name="Blye J."/>
            <person name="Boguslavskiy L."/>
            <person name="Borowsky M."/>
            <person name="Boukhgalter B."/>
            <person name="Brunache A."/>
            <person name="Butler J."/>
            <person name="Calixte N."/>
            <person name="Calvo S."/>
            <person name="Camarata J."/>
            <person name="Campo K."/>
            <person name="Chang J."/>
            <person name="Cheshatsang Y."/>
            <person name="Citroen M."/>
            <person name="Collymore A."/>
            <person name="Considine T."/>
            <person name="Cook A."/>
            <person name="Cooke P."/>
            <person name="Corum B."/>
            <person name="Cuomo C."/>
            <person name="David R."/>
            <person name="Dawoe T."/>
            <person name="Degray S."/>
            <person name="Dodge S."/>
            <person name="Dooley K."/>
            <person name="Dorje P."/>
            <person name="Dorjee K."/>
            <person name="Dorris L."/>
            <person name="Duffey N."/>
            <person name="Dupes A."/>
            <person name="Elkins T."/>
            <person name="Engels R."/>
            <person name="Erickson J."/>
            <person name="Farina A."/>
            <person name="Faro S."/>
            <person name="Ferreira P."/>
            <person name="Fischer H."/>
            <person name="Fitzgerald M."/>
            <person name="Foley K."/>
            <person name="Gage D."/>
            <person name="Galagan J."/>
            <person name="Gearin G."/>
            <person name="Gnerre S."/>
            <person name="Gnirke A."/>
            <person name="Goyette A."/>
            <person name="Graham J."/>
            <person name="Grandbois E."/>
            <person name="Gyaltsen K."/>
            <person name="Hafez N."/>
            <person name="Hagopian D."/>
            <person name="Hagos B."/>
            <person name="Hall J."/>
            <person name="Hatcher B."/>
            <person name="Heller A."/>
            <person name="Higgins H."/>
            <person name="Honan T."/>
            <person name="Horn A."/>
            <person name="Houde N."/>
            <person name="Hughes L."/>
            <person name="Hulme W."/>
            <person name="Husby E."/>
            <person name="Iliev I."/>
            <person name="Jaffe D."/>
            <person name="Jones C."/>
            <person name="Kamal M."/>
            <person name="Kamat A."/>
            <person name="Kamvysselis M."/>
            <person name="Karlsson E."/>
            <person name="Kells C."/>
            <person name="Kieu A."/>
            <person name="Kisner P."/>
            <person name="Kodira C."/>
            <person name="Kulbokas E."/>
            <person name="Labutti K."/>
            <person name="Lama D."/>
            <person name="Landers T."/>
            <person name="Leger J."/>
            <person name="Levine S."/>
            <person name="Lewis D."/>
            <person name="Lewis T."/>
            <person name="Lindblad-toh K."/>
            <person name="Liu X."/>
            <person name="Lokyitsang T."/>
            <person name="Lokyitsang Y."/>
            <person name="Lucien O."/>
            <person name="Lui A."/>
            <person name="Ma L.J."/>
            <person name="Mabbitt R."/>
            <person name="Macdonald J."/>
            <person name="Maclean C."/>
            <person name="Major J."/>
            <person name="Manning J."/>
            <person name="Marabella R."/>
            <person name="Maru K."/>
            <person name="Matthews C."/>
            <person name="Mauceli E."/>
            <person name="Mccarthy M."/>
            <person name="Mcdonough S."/>
            <person name="Mcghee T."/>
            <person name="Meldrim J."/>
            <person name="Meneus L."/>
            <person name="Mesirov J."/>
            <person name="Mihalev A."/>
            <person name="Mihova T."/>
            <person name="Mikkelsen T."/>
            <person name="Mlenga V."/>
            <person name="Moru K."/>
            <person name="Mozes J."/>
            <person name="Mulrain L."/>
            <person name="Munson G."/>
            <person name="Naylor J."/>
            <person name="Newes C."/>
            <person name="Nguyen C."/>
            <person name="Nguyen N."/>
            <person name="Nguyen T."/>
            <person name="Nicol R."/>
            <person name="Nielsen C."/>
            <person name="Nizzari M."/>
            <person name="Norbu C."/>
            <person name="Norbu N."/>
            <person name="O'donnell P."/>
            <person name="Okoawo O."/>
            <person name="O'leary S."/>
            <person name="Omotosho B."/>
            <person name="O'neill K."/>
            <person name="Osman S."/>
            <person name="Parker S."/>
            <person name="Perrin D."/>
            <person name="Phunkhang P."/>
            <person name="Piqani B."/>
            <person name="Purcell S."/>
            <person name="Rachupka T."/>
            <person name="Ramasamy U."/>
            <person name="Rameau R."/>
            <person name="Ray V."/>
            <person name="Raymond C."/>
            <person name="Retta R."/>
            <person name="Richardson S."/>
            <person name="Rise C."/>
            <person name="Rodriguez J."/>
            <person name="Rogers J."/>
            <person name="Rogov P."/>
            <person name="Rutman M."/>
            <person name="Schupbach R."/>
            <person name="Seaman C."/>
            <person name="Settipalli S."/>
            <person name="Sharpe T."/>
            <person name="Sheridan J."/>
            <person name="Sherpa N."/>
            <person name="Shi J."/>
            <person name="Smirnov S."/>
            <person name="Smith C."/>
            <person name="Sougnez C."/>
            <person name="Spencer B."/>
            <person name="Stalker J."/>
            <person name="Stange-thomann N."/>
            <person name="Stavropoulos S."/>
            <person name="Stetson K."/>
            <person name="Stone C."/>
            <person name="Stone S."/>
            <person name="Stubbs M."/>
            <person name="Talamas J."/>
            <person name="Tchuinga P."/>
            <person name="Tenzing P."/>
            <person name="Tesfaye S."/>
            <person name="Theodore J."/>
            <person name="Thoulutsang Y."/>
            <person name="Topham K."/>
            <person name="Towey S."/>
            <person name="Tsamla T."/>
            <person name="Tsomo N."/>
            <person name="Vallee D."/>
            <person name="Vassiliev H."/>
            <person name="Venkataraman V."/>
            <person name="Vinson J."/>
            <person name="Vo A."/>
            <person name="Wade C."/>
            <person name="Wang S."/>
            <person name="Wangchuk T."/>
            <person name="Wangdi T."/>
            <person name="Whittaker C."/>
            <person name="Wilkinson J."/>
            <person name="Wu Y."/>
            <person name="Wyman D."/>
            <person name="Yadav S."/>
            <person name="Yang S."/>
            <person name="Yang X."/>
            <person name="Yeager S."/>
            <person name="Yee E."/>
            <person name="Young G."/>
            <person name="Zainoun J."/>
            <person name="Zembeck L."/>
            <person name="Zimmer A."/>
            <person name="Zody M."/>
            <person name="Lander E."/>
        </authorList>
    </citation>
    <scope>NUCLEOTIDE SEQUENCE [LARGE SCALE GENOMIC DNA]</scope>
</reference>
<dbReference type="InParanoid" id="H2YY66"/>
<evidence type="ECO:0000256" key="1">
    <source>
        <dbReference type="ARBA" id="ARBA00004613"/>
    </source>
</evidence>
<accession>H2YY66</accession>
<evidence type="ECO:0000313" key="7">
    <source>
        <dbReference type="Proteomes" id="UP000007875"/>
    </source>
</evidence>
<keyword evidence="5" id="KW-1015">Disulfide bond</keyword>
<keyword evidence="7" id="KW-1185">Reference proteome</keyword>
<dbReference type="HOGENOM" id="CLU_1656077_0_0_1"/>
<evidence type="ECO:0000256" key="5">
    <source>
        <dbReference type="ARBA" id="ARBA00023157"/>
    </source>
</evidence>
<evidence type="ECO:0000256" key="4">
    <source>
        <dbReference type="ARBA" id="ARBA00022737"/>
    </source>
</evidence>
<dbReference type="GeneTree" id="ENSGT01150000290447"/>
<proteinExistence type="predicted"/>
<dbReference type="InterPro" id="IPR036383">
    <property type="entry name" value="TSP1_rpt_sf"/>
</dbReference>
<protein>
    <submittedName>
        <fullName evidence="6">Uncharacterized protein</fullName>
    </submittedName>
</protein>
<dbReference type="SMART" id="SM00209">
    <property type="entry name" value="TSP1"/>
    <property type="match status" value="2"/>
</dbReference>
<dbReference type="InterPro" id="IPR000884">
    <property type="entry name" value="TSP1_rpt"/>
</dbReference>
<evidence type="ECO:0000256" key="3">
    <source>
        <dbReference type="ARBA" id="ARBA00022729"/>
    </source>
</evidence>
<dbReference type="InterPro" id="IPR052065">
    <property type="entry name" value="Compl_asym_regulator"/>
</dbReference>
<keyword evidence="4" id="KW-0677">Repeat</keyword>
<dbReference type="PROSITE" id="PS50092">
    <property type="entry name" value="TSP1"/>
    <property type="match status" value="2"/>
</dbReference>
<reference evidence="6" key="2">
    <citation type="submission" date="2025-08" db="UniProtKB">
        <authorList>
            <consortium name="Ensembl"/>
        </authorList>
    </citation>
    <scope>IDENTIFICATION</scope>
</reference>
<dbReference type="SUPFAM" id="SSF82895">
    <property type="entry name" value="TSP-1 type 1 repeat"/>
    <property type="match status" value="1"/>
</dbReference>
<reference evidence="6" key="3">
    <citation type="submission" date="2025-09" db="UniProtKB">
        <authorList>
            <consortium name="Ensembl"/>
        </authorList>
    </citation>
    <scope>IDENTIFICATION</scope>
</reference>
<dbReference type="Pfam" id="PF00090">
    <property type="entry name" value="TSP_1"/>
    <property type="match status" value="2"/>
</dbReference>
<dbReference type="Ensembl" id="ENSCSAVT00000010402.1">
    <property type="protein sequence ID" value="ENSCSAVP00000010277.1"/>
    <property type="gene ID" value="ENSCSAVG00000006060.1"/>
</dbReference>
<name>H2YY66_CIOSA</name>
<comment type="subcellular location">
    <subcellularLocation>
        <location evidence="1">Secreted</location>
    </subcellularLocation>
</comment>
<evidence type="ECO:0000256" key="2">
    <source>
        <dbReference type="ARBA" id="ARBA00022525"/>
    </source>
</evidence>
<evidence type="ECO:0000313" key="6">
    <source>
        <dbReference type="Ensembl" id="ENSCSAVP00000010277.1"/>
    </source>
</evidence>
<dbReference type="STRING" id="51511.ENSCSAVP00000010277"/>
<keyword evidence="2" id="KW-0964">Secreted</keyword>
<dbReference type="PANTHER" id="PTHR22906:SF43">
    <property type="entry name" value="PROPERDIN"/>
    <property type="match status" value="1"/>
</dbReference>
<dbReference type="PANTHER" id="PTHR22906">
    <property type="entry name" value="PROPERDIN"/>
    <property type="match status" value="1"/>
</dbReference>